<gene>
    <name evidence="1" type="ORF">SCHCODRAFT_17541</name>
</gene>
<dbReference type="InterPro" id="IPR052036">
    <property type="entry name" value="Hydrolase/PRTase-associated"/>
</dbReference>
<dbReference type="OMA" id="RYGCLTP"/>
<dbReference type="Pfam" id="PF05139">
    <property type="entry name" value="Erythro_esteras"/>
    <property type="match status" value="1"/>
</dbReference>
<dbReference type="EMBL" id="GL377312">
    <property type="protein sequence ID" value="EFI92689.1"/>
    <property type="molecule type" value="Genomic_DNA"/>
</dbReference>
<sequence>MPTATASNASLPDLICANAQDLPDPLTDPERFGAKFDTLCSGARVVLLGEASHGTSEFYRSRAAITQRLIQNHGFNIIAVEADWPDASTINRYVKHKRPSQPPPSAEKVPFTRFPTWMWQNADVARFIAWLRSYNGNIKEEDRVGFYGLDLYNLNASMRSVLEYLQRVDPEAARIARSRYGCLAPWADEPAEYGAASMRAGYAKCEKGVVQVQRDLLEQRLAGAVDEDDVLNAEACARLVTNAEKYYRTMFYGGEESWNLRDSHFFETLQSVLRAKGPNAKAVVWAHNSHVGDARYTEMGAERGELNIGQLCREHYGDAVRIIGFGTHTGTVVAADEWDDPMQVMRVRPSREDSYERVFHETEIPRFFVDLRGRMAVTDENGEEGDCAAAMRRQLMAKRRERFIGVIYRPKTELWSHYSFAVLPRQFDAYVWFDTTNAVQPMDVPQKSSGPGVEETYPFGY</sequence>
<evidence type="ECO:0008006" key="3">
    <source>
        <dbReference type="Google" id="ProtNLM"/>
    </source>
</evidence>
<dbReference type="RefSeq" id="XP_003027592.1">
    <property type="nucleotide sequence ID" value="XM_003027546.1"/>
</dbReference>
<dbReference type="eggNOG" id="ENOG502QW1H">
    <property type="taxonomic scope" value="Eukaryota"/>
</dbReference>
<dbReference type="PANTHER" id="PTHR31299">
    <property type="entry name" value="ESTERASE, PUTATIVE (AFU_ORTHOLOGUE AFUA_1G05850)-RELATED"/>
    <property type="match status" value="1"/>
</dbReference>
<dbReference type="PANTHER" id="PTHR31299:SF0">
    <property type="entry name" value="ESTERASE, PUTATIVE (AFU_ORTHOLOGUE AFUA_1G05850)-RELATED"/>
    <property type="match status" value="1"/>
</dbReference>
<dbReference type="KEGG" id="scm:SCHCO_02590987"/>
<dbReference type="GO" id="GO:0046677">
    <property type="term" value="P:response to antibiotic"/>
    <property type="evidence" value="ECO:0007669"/>
    <property type="project" value="InterPro"/>
</dbReference>
<evidence type="ECO:0000313" key="2">
    <source>
        <dbReference type="Proteomes" id="UP000007431"/>
    </source>
</evidence>
<proteinExistence type="predicted"/>
<dbReference type="InParanoid" id="D8QHJ9"/>
<accession>D8QHJ9</accession>
<dbReference type="OrthoDB" id="413649at2759"/>
<dbReference type="CDD" id="cd14728">
    <property type="entry name" value="Ere-like"/>
    <property type="match status" value="1"/>
</dbReference>
<dbReference type="VEuPathDB" id="FungiDB:SCHCODRAFT_02590987"/>
<dbReference type="GeneID" id="9597592"/>
<protein>
    <recommendedName>
        <fullName evidence="3">Erythromycin esterase</fullName>
    </recommendedName>
</protein>
<organism evidence="2">
    <name type="scientific">Schizophyllum commune (strain H4-8 / FGSC 9210)</name>
    <name type="common">Split gill fungus</name>
    <dbReference type="NCBI Taxonomy" id="578458"/>
    <lineage>
        <taxon>Eukaryota</taxon>
        <taxon>Fungi</taxon>
        <taxon>Dikarya</taxon>
        <taxon>Basidiomycota</taxon>
        <taxon>Agaricomycotina</taxon>
        <taxon>Agaricomycetes</taxon>
        <taxon>Agaricomycetidae</taxon>
        <taxon>Agaricales</taxon>
        <taxon>Schizophyllaceae</taxon>
        <taxon>Schizophyllum</taxon>
    </lineage>
</organism>
<dbReference type="PIRSF" id="PIRSF036794">
    <property type="entry name" value="UCP_erythr_ester"/>
    <property type="match status" value="1"/>
</dbReference>
<dbReference type="Gene3D" id="3.30.1870.10">
    <property type="entry name" value="EreA-like, domain 2"/>
    <property type="match status" value="1"/>
</dbReference>
<name>D8QHJ9_SCHCM</name>
<reference evidence="1 2" key="1">
    <citation type="journal article" date="2010" name="Nat. Biotechnol.">
        <title>Genome sequence of the model mushroom Schizophyllum commune.</title>
        <authorList>
            <person name="Ohm R.A."/>
            <person name="de Jong J.F."/>
            <person name="Lugones L.G."/>
            <person name="Aerts A."/>
            <person name="Kothe E."/>
            <person name="Stajich J.E."/>
            <person name="de Vries R.P."/>
            <person name="Record E."/>
            <person name="Levasseur A."/>
            <person name="Baker S.E."/>
            <person name="Bartholomew K.A."/>
            <person name="Coutinho P.M."/>
            <person name="Erdmann S."/>
            <person name="Fowler T.J."/>
            <person name="Gathman A.C."/>
            <person name="Lombard V."/>
            <person name="Henrissat B."/>
            <person name="Knabe N."/>
            <person name="Kuees U."/>
            <person name="Lilly W.W."/>
            <person name="Lindquist E."/>
            <person name="Lucas S."/>
            <person name="Magnuson J.K."/>
            <person name="Piumi F."/>
            <person name="Raudaskoski M."/>
            <person name="Salamov A."/>
            <person name="Schmutz J."/>
            <person name="Schwarze F.W.M.R."/>
            <person name="vanKuyk P.A."/>
            <person name="Horton J.S."/>
            <person name="Grigoriev I.V."/>
            <person name="Woesten H.A.B."/>
        </authorList>
    </citation>
    <scope>NUCLEOTIDE SEQUENCE [LARGE SCALE GENOMIC DNA]</scope>
    <source>
        <strain evidence="2">H4-8 / FGSC 9210</strain>
    </source>
</reference>
<dbReference type="STRING" id="578458.D8QHJ9"/>
<dbReference type="HOGENOM" id="CLU_026490_1_0_1"/>
<keyword evidence="2" id="KW-1185">Reference proteome</keyword>
<dbReference type="InterPro" id="IPR014622">
    <property type="entry name" value="UCP036794_erythomycin"/>
</dbReference>
<dbReference type="SUPFAM" id="SSF159501">
    <property type="entry name" value="EreA/ChaN-like"/>
    <property type="match status" value="1"/>
</dbReference>
<dbReference type="Proteomes" id="UP000007431">
    <property type="component" value="Unassembled WGS sequence"/>
</dbReference>
<evidence type="ECO:0000313" key="1">
    <source>
        <dbReference type="EMBL" id="EFI92689.1"/>
    </source>
</evidence>
<dbReference type="InterPro" id="IPR007815">
    <property type="entry name" value="Emycin_Estase"/>
</dbReference>
<dbReference type="Gene3D" id="3.40.1660.10">
    <property type="entry name" value="EreA-like (biosynthetic domain)"/>
    <property type="match status" value="1"/>
</dbReference>
<dbReference type="AlphaFoldDB" id="D8QHJ9"/>